<evidence type="ECO:0008006" key="7">
    <source>
        <dbReference type="Google" id="ProtNLM"/>
    </source>
</evidence>
<dbReference type="SFLD" id="SFLDG01082">
    <property type="entry name" value="B12-binding_domain_containing"/>
    <property type="match status" value="1"/>
</dbReference>
<name>A0A0F9C7K5_9ZZZZ</name>
<keyword evidence="3" id="KW-0479">Metal-binding</keyword>
<evidence type="ECO:0000256" key="1">
    <source>
        <dbReference type="ARBA" id="ARBA00001966"/>
    </source>
</evidence>
<dbReference type="EMBL" id="LAZR01037410">
    <property type="protein sequence ID" value="KKL22287.1"/>
    <property type="molecule type" value="Genomic_DNA"/>
</dbReference>
<evidence type="ECO:0000256" key="2">
    <source>
        <dbReference type="ARBA" id="ARBA00022691"/>
    </source>
</evidence>
<dbReference type="SUPFAM" id="SSF102114">
    <property type="entry name" value="Radical SAM enzymes"/>
    <property type="match status" value="1"/>
</dbReference>
<dbReference type="InterPro" id="IPR051198">
    <property type="entry name" value="BchE-like"/>
</dbReference>
<evidence type="ECO:0000256" key="3">
    <source>
        <dbReference type="ARBA" id="ARBA00022723"/>
    </source>
</evidence>
<dbReference type="GO" id="GO:0051536">
    <property type="term" value="F:iron-sulfur cluster binding"/>
    <property type="evidence" value="ECO:0007669"/>
    <property type="project" value="UniProtKB-KW"/>
</dbReference>
<evidence type="ECO:0000256" key="5">
    <source>
        <dbReference type="ARBA" id="ARBA00023014"/>
    </source>
</evidence>
<evidence type="ECO:0000313" key="6">
    <source>
        <dbReference type="EMBL" id="KKL22287.1"/>
    </source>
</evidence>
<dbReference type="InterPro" id="IPR058240">
    <property type="entry name" value="rSAM_sf"/>
</dbReference>
<keyword evidence="5" id="KW-0411">Iron-sulfur</keyword>
<dbReference type="InterPro" id="IPR007197">
    <property type="entry name" value="rSAM"/>
</dbReference>
<feature type="non-terminal residue" evidence="6">
    <location>
        <position position="1"/>
    </location>
</feature>
<dbReference type="Gene3D" id="3.80.30.20">
    <property type="entry name" value="tm_1862 like domain"/>
    <property type="match status" value="1"/>
</dbReference>
<evidence type="ECO:0000256" key="4">
    <source>
        <dbReference type="ARBA" id="ARBA00023004"/>
    </source>
</evidence>
<keyword evidence="4" id="KW-0408">Iron</keyword>
<accession>A0A0F9C7K5</accession>
<dbReference type="AlphaFoldDB" id="A0A0F9C7K5"/>
<dbReference type="PANTHER" id="PTHR43409">
    <property type="entry name" value="ANAEROBIC MAGNESIUM-PROTOPORPHYRIN IX MONOMETHYL ESTER CYCLASE-RELATED"/>
    <property type="match status" value="1"/>
</dbReference>
<comment type="cofactor">
    <cofactor evidence="1">
        <name>[4Fe-4S] cluster</name>
        <dbReference type="ChEBI" id="CHEBI:49883"/>
    </cofactor>
</comment>
<dbReference type="GO" id="GO:0046872">
    <property type="term" value="F:metal ion binding"/>
    <property type="evidence" value="ECO:0007669"/>
    <property type="project" value="UniProtKB-KW"/>
</dbReference>
<dbReference type="SFLD" id="SFLDS00029">
    <property type="entry name" value="Radical_SAM"/>
    <property type="match status" value="1"/>
</dbReference>
<comment type="caution">
    <text evidence="6">The sequence shown here is derived from an EMBL/GenBank/DDBJ whole genome shotgun (WGS) entry which is preliminary data.</text>
</comment>
<dbReference type="GO" id="GO:0003824">
    <property type="term" value="F:catalytic activity"/>
    <property type="evidence" value="ECO:0007669"/>
    <property type="project" value="InterPro"/>
</dbReference>
<organism evidence="6">
    <name type="scientific">marine sediment metagenome</name>
    <dbReference type="NCBI Taxonomy" id="412755"/>
    <lineage>
        <taxon>unclassified sequences</taxon>
        <taxon>metagenomes</taxon>
        <taxon>ecological metagenomes</taxon>
    </lineage>
</organism>
<proteinExistence type="predicted"/>
<dbReference type="InterPro" id="IPR023404">
    <property type="entry name" value="rSAM_horseshoe"/>
</dbReference>
<sequence>NLALMKLSRFHKARGDDVVWYDPLFAADCDRIYASKIFDFSSGDLLDPERMEIGGSGVSLSKELPEEVDSLPPDYTLYNYPHNIGFLMRGCRFRCAFCIVPKKEGRPVAHRTVEEIWTQRDSDFLVLLDNDFFGNPLWKDRMEEIKSLNLRVNFSQGINIRIITEEQAEALASVRFSNLGGTKKQAHFAWDQFKDERLINRGIDRCVAAGIKPYQMAFFVLIGFDTTPEEDLYRVETLRSRGCDPYAMPYDRSDPYQKAFCRWVNHKAIFKTIPWKTYRVNAKGPQGPHEDQLMMAGV</sequence>
<protein>
    <recommendedName>
        <fullName evidence="7">Radical SAM core domain-containing protein</fullName>
    </recommendedName>
</protein>
<gene>
    <name evidence="6" type="ORF">LCGC14_2436970</name>
</gene>
<reference evidence="6" key="1">
    <citation type="journal article" date="2015" name="Nature">
        <title>Complex archaea that bridge the gap between prokaryotes and eukaryotes.</title>
        <authorList>
            <person name="Spang A."/>
            <person name="Saw J.H."/>
            <person name="Jorgensen S.L."/>
            <person name="Zaremba-Niedzwiedzka K."/>
            <person name="Martijn J."/>
            <person name="Lind A.E."/>
            <person name="van Eijk R."/>
            <person name="Schleper C."/>
            <person name="Guy L."/>
            <person name="Ettema T.J."/>
        </authorList>
    </citation>
    <scope>NUCLEOTIDE SEQUENCE</scope>
</reference>
<keyword evidence="2" id="KW-0949">S-adenosyl-L-methionine</keyword>